<accession>A0A4R6JNC5</accession>
<name>A0A4R6JNC5_9ACTN</name>
<keyword evidence="3" id="KW-1185">Reference proteome</keyword>
<protein>
    <submittedName>
        <fullName evidence="2">Uncharacterized protein</fullName>
    </submittedName>
</protein>
<sequence length="241" mass="25375">MITTTRVVAIVESFQRTSTTPNAGGGDSCSSCPGPFAEHRGGFDLQPTPSTESHQAQVVNARPSRPPAGNPGHGSQSRSTRAGRCTMRTTRSSSPAILCPSVWPVQGVFGLPVSLICARLQPPRTAALPGRGTEMASYFSGESGHAGALQKDEDLRHGVRRSPVGRGLVTEHVHGQAGVEIELVEEEAVGGDCRDVVGLEGRLGKSLRLKVTMTSAALEYRRARSSSGRTPPGPHHSGGRR</sequence>
<evidence type="ECO:0000256" key="1">
    <source>
        <dbReference type="SAM" id="MobiDB-lite"/>
    </source>
</evidence>
<feature type="compositionally biased region" description="Polar residues" evidence="1">
    <location>
        <begin position="47"/>
        <end position="58"/>
    </location>
</feature>
<gene>
    <name evidence="2" type="ORF">C8E87_1613</name>
</gene>
<dbReference type="Proteomes" id="UP000294901">
    <property type="component" value="Unassembled WGS sequence"/>
</dbReference>
<feature type="region of interest" description="Disordered" evidence="1">
    <location>
        <begin position="17"/>
        <end position="87"/>
    </location>
</feature>
<dbReference type="EMBL" id="SNWR01000001">
    <property type="protein sequence ID" value="TDO37973.1"/>
    <property type="molecule type" value="Genomic_DNA"/>
</dbReference>
<comment type="caution">
    <text evidence="2">The sequence shown here is derived from an EMBL/GenBank/DDBJ whole genome shotgun (WGS) entry which is preliminary data.</text>
</comment>
<evidence type="ECO:0000313" key="2">
    <source>
        <dbReference type="EMBL" id="TDO37973.1"/>
    </source>
</evidence>
<dbReference type="AlphaFoldDB" id="A0A4R6JNC5"/>
<proteinExistence type="predicted"/>
<organism evidence="2 3">
    <name type="scientific">Paractinoplanes brasiliensis</name>
    <dbReference type="NCBI Taxonomy" id="52695"/>
    <lineage>
        <taxon>Bacteria</taxon>
        <taxon>Bacillati</taxon>
        <taxon>Actinomycetota</taxon>
        <taxon>Actinomycetes</taxon>
        <taxon>Micromonosporales</taxon>
        <taxon>Micromonosporaceae</taxon>
        <taxon>Paractinoplanes</taxon>
    </lineage>
</organism>
<feature type="region of interest" description="Disordered" evidence="1">
    <location>
        <begin position="220"/>
        <end position="241"/>
    </location>
</feature>
<reference evidence="2 3" key="1">
    <citation type="submission" date="2019-03" db="EMBL/GenBank/DDBJ databases">
        <title>Sequencing the genomes of 1000 actinobacteria strains.</title>
        <authorList>
            <person name="Klenk H.-P."/>
        </authorList>
    </citation>
    <scope>NUCLEOTIDE SEQUENCE [LARGE SCALE GENOMIC DNA]</scope>
    <source>
        <strain evidence="2 3">DSM 43805</strain>
    </source>
</reference>
<evidence type="ECO:0000313" key="3">
    <source>
        <dbReference type="Proteomes" id="UP000294901"/>
    </source>
</evidence>